<sequence length="269" mass="31912">MDKNLREVQLIELEILIEVDRICKKYEIEYFLDFGTLLGAIRHEGFIPWDDDIDIGMTRDNYEKFMKIAPSKLKKEYFLQNIDSEEQCPYLYSRLRKKNTVFLQASMVDLNINQGIFIDIFPYDYFPDISSKRMICIKLLKRIYTLMALEKREKISDNSLKWKIGSLLKKGIHKFLNLILSKKILESIITKLIKKYDKNSSKFLMCCLINKPTPILIEKMFPLDKLLFEGKEFPVIKNRDEYLTKLYGNYMKLPPESERIGHPIIEVKL</sequence>
<organism evidence="2 3">
    <name type="scientific">Fusobacterium necrophorum BL</name>
    <dbReference type="NCBI Taxonomy" id="1441732"/>
    <lineage>
        <taxon>Bacteria</taxon>
        <taxon>Fusobacteriati</taxon>
        <taxon>Fusobacteriota</taxon>
        <taxon>Fusobacteriia</taxon>
        <taxon>Fusobacteriales</taxon>
        <taxon>Fusobacteriaceae</taxon>
        <taxon>Fusobacterium</taxon>
    </lineage>
</organism>
<dbReference type="EMBL" id="JAAC01000012">
    <property type="protein sequence ID" value="KDE65183.1"/>
    <property type="molecule type" value="Genomic_DNA"/>
</dbReference>
<dbReference type="RefSeq" id="WP_035932477.1">
    <property type="nucleotide sequence ID" value="NZ_JAAC01000012.1"/>
</dbReference>
<dbReference type="PANTHER" id="PTHR43404">
    <property type="entry name" value="LIPOPOLYSACCHARIDE CHOLINEPHOSPHOTRANSFERASE LICD"/>
    <property type="match status" value="1"/>
</dbReference>
<feature type="domain" description="LicD/FKTN/FKRP nucleotidyltransferase" evidence="1">
    <location>
        <begin position="23"/>
        <end position="248"/>
    </location>
</feature>
<dbReference type="InterPro" id="IPR007074">
    <property type="entry name" value="LicD/FKTN/FKRP_NTP_transf"/>
</dbReference>
<evidence type="ECO:0000313" key="3">
    <source>
        <dbReference type="Proteomes" id="UP000027473"/>
    </source>
</evidence>
<dbReference type="Proteomes" id="UP000027473">
    <property type="component" value="Unassembled WGS sequence"/>
</dbReference>
<reference evidence="2 3" key="1">
    <citation type="submission" date="2014-01" db="EMBL/GenBank/DDBJ databases">
        <title>Comparative genomics of Fusobacterium necrophorum wild isolates.</title>
        <authorList>
            <person name="Kittichotirat W."/>
            <person name="Bumgarner R.E."/>
            <person name="Lawrence P."/>
        </authorList>
    </citation>
    <scope>NUCLEOTIDE SEQUENCE [LARGE SCALE GENOMIC DNA]</scope>
    <source>
        <strain evidence="2 3">BL</strain>
    </source>
</reference>
<dbReference type="AlphaFoldDB" id="A0AB73BYL4"/>
<evidence type="ECO:0000259" key="1">
    <source>
        <dbReference type="Pfam" id="PF04991"/>
    </source>
</evidence>
<name>A0AB73BYL4_9FUSO</name>
<comment type="caution">
    <text evidence="2">The sequence shown here is derived from an EMBL/GenBank/DDBJ whole genome shotgun (WGS) entry which is preliminary data.</text>
</comment>
<dbReference type="PANTHER" id="PTHR43404:SF2">
    <property type="entry name" value="LIPOPOLYSACCHARIDE CHOLINEPHOSPHOTRANSFERASE LICD"/>
    <property type="match status" value="1"/>
</dbReference>
<accession>A0AB73BYL4</accession>
<protein>
    <recommendedName>
        <fullName evidence="1">LicD/FKTN/FKRP nucleotidyltransferase domain-containing protein</fullName>
    </recommendedName>
</protein>
<proteinExistence type="predicted"/>
<dbReference type="Pfam" id="PF04991">
    <property type="entry name" value="LicD"/>
    <property type="match status" value="1"/>
</dbReference>
<dbReference type="GO" id="GO:0009100">
    <property type="term" value="P:glycoprotein metabolic process"/>
    <property type="evidence" value="ECO:0007669"/>
    <property type="project" value="UniProtKB-ARBA"/>
</dbReference>
<gene>
    <name evidence="2" type="ORF">FUSO3_01400</name>
</gene>
<dbReference type="InterPro" id="IPR052942">
    <property type="entry name" value="LPS_cholinephosphotransferase"/>
</dbReference>
<evidence type="ECO:0000313" key="2">
    <source>
        <dbReference type="EMBL" id="KDE65183.1"/>
    </source>
</evidence>